<accession>A0A8J3AHQ6</accession>
<dbReference type="Proteomes" id="UP000650511">
    <property type="component" value="Unassembled WGS sequence"/>
</dbReference>
<gene>
    <name evidence="2" type="ORF">GCM10011354_31490</name>
</gene>
<sequence length="231" mass="24280">MVRGRGPAGRLLIAPVVFLIVLVVGLQLLDTTVARTPDPALDLRAGLPAEAGEVVRCEREQLDTLPAEQLAERFDPDGRVTSAMVTACPAAFDGRRVTYAGELVGDLLRRDGGAWVQVNDDDYALVTGPLGSHTERRGGNQGLAVWLPDDLPDGLVAGRADRRGDVVLVTGVVHRQDPADGGGLSVRADRLEVLAPATDVELAVDPGQAVLAGVAIAAAAAIWLLRRRQGP</sequence>
<evidence type="ECO:0000313" key="3">
    <source>
        <dbReference type="Proteomes" id="UP000650511"/>
    </source>
</evidence>
<organism evidence="2 3">
    <name type="scientific">Egicoccus halophilus</name>
    <dbReference type="NCBI Taxonomy" id="1670830"/>
    <lineage>
        <taxon>Bacteria</taxon>
        <taxon>Bacillati</taxon>
        <taxon>Actinomycetota</taxon>
        <taxon>Nitriliruptoria</taxon>
        <taxon>Egicoccales</taxon>
        <taxon>Egicoccaceae</taxon>
        <taxon>Egicoccus</taxon>
    </lineage>
</organism>
<dbReference type="EMBL" id="BMHA01000013">
    <property type="protein sequence ID" value="GGI08919.1"/>
    <property type="molecule type" value="Genomic_DNA"/>
</dbReference>
<protein>
    <submittedName>
        <fullName evidence="2">Uncharacterized protein</fullName>
    </submittedName>
</protein>
<keyword evidence="3" id="KW-1185">Reference proteome</keyword>
<reference evidence="2" key="2">
    <citation type="submission" date="2020-09" db="EMBL/GenBank/DDBJ databases">
        <authorList>
            <person name="Sun Q."/>
            <person name="Zhou Y."/>
        </authorList>
    </citation>
    <scope>NUCLEOTIDE SEQUENCE</scope>
    <source>
        <strain evidence="2">CGMCC 1.14988</strain>
    </source>
</reference>
<evidence type="ECO:0000256" key="1">
    <source>
        <dbReference type="SAM" id="Phobius"/>
    </source>
</evidence>
<reference evidence="2" key="1">
    <citation type="journal article" date="2014" name="Int. J. Syst. Evol. Microbiol.">
        <title>Complete genome sequence of Corynebacterium casei LMG S-19264T (=DSM 44701T), isolated from a smear-ripened cheese.</title>
        <authorList>
            <consortium name="US DOE Joint Genome Institute (JGI-PGF)"/>
            <person name="Walter F."/>
            <person name="Albersmeier A."/>
            <person name="Kalinowski J."/>
            <person name="Ruckert C."/>
        </authorList>
    </citation>
    <scope>NUCLEOTIDE SEQUENCE</scope>
    <source>
        <strain evidence="2">CGMCC 1.14988</strain>
    </source>
</reference>
<name>A0A8J3AHQ6_9ACTN</name>
<keyword evidence="1" id="KW-0472">Membrane</keyword>
<comment type="caution">
    <text evidence="2">The sequence shown here is derived from an EMBL/GenBank/DDBJ whole genome shotgun (WGS) entry which is preliminary data.</text>
</comment>
<feature type="transmembrane region" description="Helical" evidence="1">
    <location>
        <begin position="207"/>
        <end position="225"/>
    </location>
</feature>
<proteinExistence type="predicted"/>
<keyword evidence="1" id="KW-1133">Transmembrane helix</keyword>
<dbReference type="RefSeq" id="WP_130648744.1">
    <property type="nucleotide sequence ID" value="NZ_BMHA01000013.1"/>
</dbReference>
<evidence type="ECO:0000313" key="2">
    <source>
        <dbReference type="EMBL" id="GGI08919.1"/>
    </source>
</evidence>
<feature type="transmembrane region" description="Helical" evidence="1">
    <location>
        <begin position="12"/>
        <end position="29"/>
    </location>
</feature>
<dbReference type="AlphaFoldDB" id="A0A8J3AHQ6"/>
<dbReference type="OrthoDB" id="1758039at2"/>
<keyword evidence="1" id="KW-0812">Transmembrane</keyword>